<name>Q2A9Z3_ASPOF</name>
<dbReference type="EMBL" id="AC183436">
    <property type="protein sequence ID" value="ABD63163.1"/>
    <property type="molecule type" value="Genomic_DNA"/>
</dbReference>
<gene>
    <name evidence="2" type="ORF">20.t00015</name>
</gene>
<reference evidence="2" key="1">
    <citation type="submission" date="2006-03" db="EMBL/GenBank/DDBJ databases">
        <title>Comparative Sequence and Genetic Analyses of Asparagus BACs Reveal No Microsynteny with Onion or Rice.</title>
        <authorList>
            <person name="Jernej J."/>
            <person name="Telgmann A."/>
            <person name="Jung C."/>
            <person name="Cheung F."/>
            <person name="Havey M.J."/>
            <person name="Town C.D."/>
        </authorList>
    </citation>
    <scope>NUCLEOTIDE SEQUENCE</scope>
</reference>
<feature type="compositionally biased region" description="Acidic residues" evidence="1">
    <location>
        <begin position="268"/>
        <end position="280"/>
    </location>
</feature>
<feature type="region of interest" description="Disordered" evidence="1">
    <location>
        <begin position="321"/>
        <end position="366"/>
    </location>
</feature>
<dbReference type="AlphaFoldDB" id="Q2A9Z3"/>
<feature type="compositionally biased region" description="Acidic residues" evidence="1">
    <location>
        <begin position="337"/>
        <end position="350"/>
    </location>
</feature>
<proteinExistence type="predicted"/>
<evidence type="ECO:0000256" key="1">
    <source>
        <dbReference type="SAM" id="MobiDB-lite"/>
    </source>
</evidence>
<feature type="compositionally biased region" description="Basic and acidic residues" evidence="1">
    <location>
        <begin position="322"/>
        <end position="336"/>
    </location>
</feature>
<protein>
    <submittedName>
        <fullName evidence="2">Uncharacterized protein</fullName>
    </submittedName>
</protein>
<sequence length="431" mass="48159">MECPSSHLRELPNKQHVRGWMELRIHDHIKWRLADIVVEAMQFKFKIQVQASSPYIPYMFAHLFGYDQLYVGDINPHLHYEGGLVDGARGWFWTYAGCTNARFELPLQSSCLAEHGRRSRVSPRPSRQRGRQAVEEWFEDVLAEDTKDLHVGLSKVGTIEVHALPPFTQLEPTGEQRVFDEMARVGARLEQVRGAVAGHTGMLAFAPRCLFPSKRQRETEAGSSGGEAIKKLRRLSPDTCSGAPCGGSNRFNDRIEGMAEEVIPISFAEEEGNEVEEDFDDPGKSDVEIRRPADVDLLVVTFTAVAADTSSIFAVDLTFKANGKEDPPSKADWSTREEDEGEEEGDEGDDASTHDGGSDSGGNIRSTGRHFVVSDFISPRTTFDNSTIKGARTATRIIYSPSPPRDVGWRLEGKSFEYRREMSSQYPGFDR</sequence>
<evidence type="ECO:0000313" key="2">
    <source>
        <dbReference type="EMBL" id="ABD63163.1"/>
    </source>
</evidence>
<accession>Q2A9Z3</accession>
<organism evidence="2">
    <name type="scientific">Asparagus officinalis</name>
    <name type="common">Garden asparagus</name>
    <dbReference type="NCBI Taxonomy" id="4686"/>
    <lineage>
        <taxon>Eukaryota</taxon>
        <taxon>Viridiplantae</taxon>
        <taxon>Streptophyta</taxon>
        <taxon>Embryophyta</taxon>
        <taxon>Tracheophyta</taxon>
        <taxon>Spermatophyta</taxon>
        <taxon>Magnoliopsida</taxon>
        <taxon>Liliopsida</taxon>
        <taxon>Asparagales</taxon>
        <taxon>Asparagaceae</taxon>
        <taxon>Asparagoideae</taxon>
        <taxon>Asparagus</taxon>
    </lineage>
</organism>
<feature type="region of interest" description="Disordered" evidence="1">
    <location>
        <begin position="268"/>
        <end position="287"/>
    </location>
</feature>